<organism evidence="2 3">
    <name type="scientific">Seminavis robusta</name>
    <dbReference type="NCBI Taxonomy" id="568900"/>
    <lineage>
        <taxon>Eukaryota</taxon>
        <taxon>Sar</taxon>
        <taxon>Stramenopiles</taxon>
        <taxon>Ochrophyta</taxon>
        <taxon>Bacillariophyta</taxon>
        <taxon>Bacillariophyceae</taxon>
        <taxon>Bacillariophycidae</taxon>
        <taxon>Naviculales</taxon>
        <taxon>Naviculaceae</taxon>
        <taxon>Seminavis</taxon>
    </lineage>
</organism>
<protein>
    <submittedName>
        <fullName evidence="2">Uncharacterized protein</fullName>
    </submittedName>
</protein>
<feature type="compositionally biased region" description="Acidic residues" evidence="1">
    <location>
        <begin position="131"/>
        <end position="146"/>
    </location>
</feature>
<feature type="region of interest" description="Disordered" evidence="1">
    <location>
        <begin position="949"/>
        <end position="1013"/>
    </location>
</feature>
<feature type="region of interest" description="Disordered" evidence="1">
    <location>
        <begin position="811"/>
        <end position="874"/>
    </location>
</feature>
<gene>
    <name evidence="2" type="ORF">SEMRO_254_G100090.1</name>
</gene>
<proteinExistence type="predicted"/>
<evidence type="ECO:0000256" key="1">
    <source>
        <dbReference type="SAM" id="MobiDB-lite"/>
    </source>
</evidence>
<feature type="compositionally biased region" description="Low complexity" evidence="1">
    <location>
        <begin position="147"/>
        <end position="159"/>
    </location>
</feature>
<dbReference type="AlphaFoldDB" id="A0A9N8DSR0"/>
<feature type="region of interest" description="Disordered" evidence="1">
    <location>
        <begin position="176"/>
        <end position="221"/>
    </location>
</feature>
<sequence>MKNLGTPKFQIQRPEMTVVLWASASRPTRGEFFRVLAFKPGLKKFGSSLFNGTATGFAHEVPNARAHIKMTTYSLESHGSTSTTSCTSYESSGIIAHIGDIDEGIILSNCQPENSAEVDIPSIILEDLEEAPSDEERDNDDDDDDASASSSASADAISFDSAMERIRNEVWQKVRDAKKNRREKTSSTGRTSVRDDSVFDDSSISSGTPDRSAGPGRIQRNEIVVVTDDQIDFRSPPSRPILNSFERQPLLDEDMRTAGNFQYHFTHDDDIEQYRDLVVDDYIQSFSSEDMTTSSEADRVGTGLHQLQNEEIDSVFESILALDLEVEKPEEPTSSLSSQSPVTKASGLYATLDSKSSEPMLRVKVFGSLENTLLCLPISMVEKRENEMFGRAYKVGLRVDQWNGSLLTRLLKGYYPWYRDNIKQSLYTLQLYPESDCAEANYSQDFRWQSWINQCIESFYKTGKLRVPDFCTGSDVLTALQYFGILYDPDQLVFDSFSTFMRVKLWSEYFTHRDTIAAWITKQLNEPSTEHQHHSTRIFSTCPHLLEPGCVITIGKQQSEVFDGGITMVDSMKDETVSQSCMFVYRFFNDSDDENGEPANIDFLVREDFREYFRKVVYGVNSSFPKKLTTIHHPDGTCEELELATLFIQLEDPAYLNRDRIITSAVQEEYLENAFDEATDPENELPSCHAIETQLLSRCQSLSEEVKLKYRALETGSIPCQLSAGNNAGGAGQPDPKRQSKCPTKSDCRAVVDAPVEAQCKVPSNVDAEYEELEARVVARFKDGVLADVIKPDCREICAEAISSLNSLARNSTSRAKVGQVSQKSVDSRPLETTPTEPELRNELKAQGTQDKTSTERDVATAATPGGQEKSKTTLCTENAITGEPGQANAKLSADTVIRAEESQRAKEIASTSSSLELDVGTAIRARTPDKQSTPSSVEHDVQLGEAMHASASDKETTPSKEDPDLVSDVEPTSSDRPNTSAADREKDRGEGKSWQPNEQSTSIGNSHASESIQDTRFPGDLWMAWRPDINPDCILSSSSFLKITTATDHWTSWNQMDPEPSVESDLTNSIQHIEPFDSILGCSVETTGMRQQHVPMLFDHVYEDLMLQDTHFNGSWEKKPVPENIHITTALSREPHNVAATKTSGHRRVRFHPDNRIFSYKPNDFVCDIFELFDPSDGGVLGKDDDGVHSLEFDQQHRSHQIPNRHLNQTIPFSREQDPIFVETVYSTDASTALSSNLMGSATKIPGNILPTCNLGIPGIDFPDDERC</sequence>
<dbReference type="Proteomes" id="UP001153069">
    <property type="component" value="Unassembled WGS sequence"/>
</dbReference>
<feature type="compositionally biased region" description="Polar residues" evidence="1">
    <location>
        <begin position="811"/>
        <end position="836"/>
    </location>
</feature>
<dbReference type="OrthoDB" id="49589at2759"/>
<feature type="compositionally biased region" description="Polar residues" evidence="1">
    <location>
        <begin position="995"/>
        <end position="1013"/>
    </location>
</feature>
<feature type="compositionally biased region" description="Basic and acidic residues" evidence="1">
    <location>
        <begin position="952"/>
        <end position="964"/>
    </location>
</feature>
<dbReference type="EMBL" id="CAICTM010000253">
    <property type="protein sequence ID" value="CAB9506101.1"/>
    <property type="molecule type" value="Genomic_DNA"/>
</dbReference>
<accession>A0A9N8DSR0</accession>
<reference evidence="2" key="1">
    <citation type="submission" date="2020-06" db="EMBL/GenBank/DDBJ databases">
        <authorList>
            <consortium name="Plant Systems Biology data submission"/>
        </authorList>
    </citation>
    <scope>NUCLEOTIDE SEQUENCE</scope>
    <source>
        <strain evidence="2">D6</strain>
    </source>
</reference>
<name>A0A9N8DSR0_9STRA</name>
<evidence type="ECO:0000313" key="2">
    <source>
        <dbReference type="EMBL" id="CAB9506101.1"/>
    </source>
</evidence>
<feature type="region of interest" description="Disordered" evidence="1">
    <location>
        <begin position="723"/>
        <end position="744"/>
    </location>
</feature>
<feature type="region of interest" description="Disordered" evidence="1">
    <location>
        <begin position="131"/>
        <end position="159"/>
    </location>
</feature>
<feature type="compositionally biased region" description="Polar residues" evidence="1">
    <location>
        <begin position="971"/>
        <end position="982"/>
    </location>
</feature>
<feature type="compositionally biased region" description="Basic and acidic residues" evidence="1">
    <location>
        <begin position="983"/>
        <end position="992"/>
    </location>
</feature>
<keyword evidence="3" id="KW-1185">Reference proteome</keyword>
<comment type="caution">
    <text evidence="2">The sequence shown here is derived from an EMBL/GenBank/DDBJ whole genome shotgun (WGS) entry which is preliminary data.</text>
</comment>
<evidence type="ECO:0000313" key="3">
    <source>
        <dbReference type="Proteomes" id="UP001153069"/>
    </source>
</evidence>